<dbReference type="PANTHER" id="PTHR11080">
    <property type="entry name" value="PYRAZINAMIDASE/NICOTINAMIDASE"/>
    <property type="match status" value="1"/>
</dbReference>
<organism evidence="9 10">
    <name type="scientific">Nocardioides phosphati</name>
    <dbReference type="NCBI Taxonomy" id="1867775"/>
    <lineage>
        <taxon>Bacteria</taxon>
        <taxon>Bacillati</taxon>
        <taxon>Actinomycetota</taxon>
        <taxon>Actinomycetes</taxon>
        <taxon>Propionibacteriales</taxon>
        <taxon>Nocardioidaceae</taxon>
        <taxon>Nocardioides</taxon>
    </lineage>
</organism>
<dbReference type="Gene3D" id="3.40.50.850">
    <property type="entry name" value="Isochorismatase-like"/>
    <property type="match status" value="1"/>
</dbReference>
<name>A0ABQ2NAZ0_9ACTN</name>
<dbReference type="InterPro" id="IPR036380">
    <property type="entry name" value="Isochorismatase-like_sf"/>
</dbReference>
<evidence type="ECO:0000256" key="1">
    <source>
        <dbReference type="ARBA" id="ARBA00006336"/>
    </source>
</evidence>
<dbReference type="InterPro" id="IPR000868">
    <property type="entry name" value="Isochorismatase-like_dom"/>
</dbReference>
<keyword evidence="4" id="KW-0378">Hydrolase</keyword>
<dbReference type="Pfam" id="PF00857">
    <property type="entry name" value="Isochorismatase"/>
    <property type="match status" value="1"/>
</dbReference>
<accession>A0ABQ2NAZ0</accession>
<evidence type="ECO:0000256" key="7">
    <source>
        <dbReference type="ARBA" id="ARBA00043224"/>
    </source>
</evidence>
<evidence type="ECO:0000256" key="2">
    <source>
        <dbReference type="ARBA" id="ARBA00022642"/>
    </source>
</evidence>
<comment type="pathway">
    <text evidence="5">Cofactor biosynthesis; nicotinate biosynthesis; nicotinate from nicotinamide: step 1/1.</text>
</comment>
<reference evidence="10" key="1">
    <citation type="journal article" date="2019" name="Int. J. Syst. Evol. Microbiol.">
        <title>The Global Catalogue of Microorganisms (GCM) 10K type strain sequencing project: providing services to taxonomists for standard genome sequencing and annotation.</title>
        <authorList>
            <consortium name="The Broad Institute Genomics Platform"/>
            <consortium name="The Broad Institute Genome Sequencing Center for Infectious Disease"/>
            <person name="Wu L."/>
            <person name="Ma J."/>
        </authorList>
    </citation>
    <scope>NUCLEOTIDE SEQUENCE [LARGE SCALE GENOMIC DNA]</scope>
    <source>
        <strain evidence="10">CGMCC 4.7371</strain>
    </source>
</reference>
<evidence type="ECO:0000313" key="10">
    <source>
        <dbReference type="Proteomes" id="UP000655410"/>
    </source>
</evidence>
<evidence type="ECO:0000256" key="5">
    <source>
        <dbReference type="ARBA" id="ARBA00037900"/>
    </source>
</evidence>
<proteinExistence type="inferred from homology"/>
<evidence type="ECO:0000313" key="9">
    <source>
        <dbReference type="EMBL" id="GGO88764.1"/>
    </source>
</evidence>
<protein>
    <recommendedName>
        <fullName evidence="6">nicotinamidase</fullName>
        <ecNumber evidence="6">3.5.1.19</ecNumber>
    </recommendedName>
    <alternativeName>
        <fullName evidence="7">Nicotinamide deamidase</fullName>
    </alternativeName>
</protein>
<comment type="caution">
    <text evidence="9">The sequence shown here is derived from an EMBL/GenBank/DDBJ whole genome shotgun (WGS) entry which is preliminary data.</text>
</comment>
<dbReference type="EMBL" id="BMNI01000003">
    <property type="protein sequence ID" value="GGO88764.1"/>
    <property type="molecule type" value="Genomic_DNA"/>
</dbReference>
<gene>
    <name evidence="9" type="ORF">GCM10011584_16550</name>
</gene>
<dbReference type="EC" id="3.5.1.19" evidence="6"/>
<dbReference type="PANTHER" id="PTHR11080:SF2">
    <property type="entry name" value="LD05707P"/>
    <property type="match status" value="1"/>
</dbReference>
<dbReference type="RefSeq" id="WP_188783530.1">
    <property type="nucleotide sequence ID" value="NZ_BMNI01000003.1"/>
</dbReference>
<keyword evidence="2" id="KW-0662">Pyridine nucleotide biosynthesis</keyword>
<evidence type="ECO:0000256" key="3">
    <source>
        <dbReference type="ARBA" id="ARBA00022723"/>
    </source>
</evidence>
<keyword evidence="10" id="KW-1185">Reference proteome</keyword>
<evidence type="ECO:0000259" key="8">
    <source>
        <dbReference type="Pfam" id="PF00857"/>
    </source>
</evidence>
<dbReference type="Proteomes" id="UP000655410">
    <property type="component" value="Unassembled WGS sequence"/>
</dbReference>
<keyword evidence="3" id="KW-0479">Metal-binding</keyword>
<dbReference type="SUPFAM" id="SSF52499">
    <property type="entry name" value="Isochorismatase-like hydrolases"/>
    <property type="match status" value="1"/>
</dbReference>
<comment type="similarity">
    <text evidence="1">Belongs to the isochorismatase family.</text>
</comment>
<dbReference type="InterPro" id="IPR052347">
    <property type="entry name" value="Isochorismatase_Nicotinamidase"/>
</dbReference>
<sequence length="206" mass="20819">MTAPTAPTPRRALVVVDVQNDFCEGGSLAVAGGLGVAAAIADHLVARAADYDVVVASRDWHDPDNLNGGHFPPAGEQPDYATTWPVHCVAGTEGAQFAGPVGPALEAAQAVVVSKGRGEPAYSAFQGLTGSGETLADTLRAQGVTEVDVCGIATDYCVRATALDAVDAGFAVTLLPGLHAGVAPETTTAALDEMAARGVVVRKETA</sequence>
<evidence type="ECO:0000256" key="4">
    <source>
        <dbReference type="ARBA" id="ARBA00022801"/>
    </source>
</evidence>
<evidence type="ECO:0000256" key="6">
    <source>
        <dbReference type="ARBA" id="ARBA00039017"/>
    </source>
</evidence>
<feature type="domain" description="Isochorismatase-like" evidence="8">
    <location>
        <begin position="12"/>
        <end position="201"/>
    </location>
</feature>